<dbReference type="EMBL" id="AHKC01022801">
    <property type="protein sequence ID" value="EKF26004.1"/>
    <property type="molecule type" value="Genomic_DNA"/>
</dbReference>
<dbReference type="AlphaFoldDB" id="K2MJY8"/>
<protein>
    <submittedName>
        <fullName evidence="2">Uncharacterized protein</fullName>
    </submittedName>
</protein>
<reference evidence="2 3" key="1">
    <citation type="journal article" date="2012" name="BMC Genomics">
        <title>Comparative genomic analysis of human infective Trypanosoma cruzi lineages with the bat-restricted subspecies T. cruzi marinkellei.</title>
        <authorList>
            <person name="Franzen O."/>
            <person name="Talavera-Lopez C."/>
            <person name="Ochaya S."/>
            <person name="Butler C.E."/>
            <person name="Messenger L.A."/>
            <person name="Lewis M.D."/>
            <person name="Llewellyn M.S."/>
            <person name="Marinkelle C.J."/>
            <person name="Tyler K.M."/>
            <person name="Miles M.A."/>
            <person name="Andersson B."/>
        </authorList>
    </citation>
    <scope>NUCLEOTIDE SEQUENCE [LARGE SCALE GENOMIC DNA]</scope>
    <source>
        <strain evidence="2 3">B7</strain>
    </source>
</reference>
<dbReference type="Proteomes" id="UP000007350">
    <property type="component" value="Unassembled WGS sequence"/>
</dbReference>
<evidence type="ECO:0000313" key="2">
    <source>
        <dbReference type="EMBL" id="EKF26004.1"/>
    </source>
</evidence>
<accession>K2MJY8</accession>
<proteinExistence type="predicted"/>
<feature type="region of interest" description="Disordered" evidence="1">
    <location>
        <begin position="264"/>
        <end position="285"/>
    </location>
</feature>
<comment type="caution">
    <text evidence="2">The sequence shown here is derived from an EMBL/GenBank/DDBJ whole genome shotgun (WGS) entry which is preliminary data.</text>
</comment>
<evidence type="ECO:0000256" key="1">
    <source>
        <dbReference type="SAM" id="MobiDB-lite"/>
    </source>
</evidence>
<keyword evidence="3" id="KW-1185">Reference proteome</keyword>
<sequence>MDCVLEAPTAAVEYVHTDGALAAKRIVEAPIPKTSPRCRNTFRVSHASKHPDAAAARAFLDKYIPQQRADMDVQRNAVRQHQQARIREFVEASERRNAMSAREKVIGIKCLMHLAAQKSLQHAKMMNHHPIFIHSVRHTWQTLLLQLKEYLNDNGSGEIQEEEEEEKAQLAFRSRGALENISALGVWFVGAMSIPFRRYAVRIPTEDGTLQDFVVIGLASFTYSSYVMDDRRLAQEATLAELERLSKRLGVKLLFLPPLLLPEEPPRDNTDSTPTKNASGDILIA</sequence>
<name>K2MJY8_TRYCR</name>
<evidence type="ECO:0000313" key="3">
    <source>
        <dbReference type="Proteomes" id="UP000007350"/>
    </source>
</evidence>
<organism evidence="2 3">
    <name type="scientific">Trypanosoma cruzi marinkellei</name>
    <dbReference type="NCBI Taxonomy" id="85056"/>
    <lineage>
        <taxon>Eukaryota</taxon>
        <taxon>Discoba</taxon>
        <taxon>Euglenozoa</taxon>
        <taxon>Kinetoplastea</taxon>
        <taxon>Metakinetoplastina</taxon>
        <taxon>Trypanosomatida</taxon>
        <taxon>Trypanosomatidae</taxon>
        <taxon>Trypanosoma</taxon>
        <taxon>Schizotrypanum</taxon>
    </lineage>
</organism>
<dbReference type="OrthoDB" id="270452at2759"/>
<gene>
    <name evidence="2" type="ORF">MOQ_010323</name>
</gene>